<evidence type="ECO:0000313" key="6">
    <source>
        <dbReference type="Proteomes" id="UP000559027"/>
    </source>
</evidence>
<feature type="region of interest" description="Disordered" evidence="3">
    <location>
        <begin position="37"/>
        <end position="138"/>
    </location>
</feature>
<feature type="coiled-coil region" evidence="2">
    <location>
        <begin position="361"/>
        <end position="392"/>
    </location>
</feature>
<feature type="compositionally biased region" description="Polar residues" evidence="3">
    <location>
        <begin position="47"/>
        <end position="63"/>
    </location>
</feature>
<evidence type="ECO:0000256" key="1">
    <source>
        <dbReference type="ARBA" id="ARBA00022737"/>
    </source>
</evidence>
<dbReference type="EMBL" id="JAACJO010000016">
    <property type="protein sequence ID" value="KAF5349536.1"/>
    <property type="molecule type" value="Genomic_DNA"/>
</dbReference>
<comment type="caution">
    <text evidence="5">The sequence shown here is derived from an EMBL/GenBank/DDBJ whole genome shotgun (WGS) entry which is preliminary data.</text>
</comment>
<dbReference type="InterPro" id="IPR027417">
    <property type="entry name" value="P-loop_NTPase"/>
</dbReference>
<dbReference type="Pfam" id="PF24883">
    <property type="entry name" value="NPHP3_N"/>
    <property type="match status" value="1"/>
</dbReference>
<reference evidence="5 6" key="1">
    <citation type="journal article" date="2020" name="ISME J.">
        <title>Uncovering the hidden diversity of litter-decomposition mechanisms in mushroom-forming fungi.</title>
        <authorList>
            <person name="Floudas D."/>
            <person name="Bentzer J."/>
            <person name="Ahren D."/>
            <person name="Johansson T."/>
            <person name="Persson P."/>
            <person name="Tunlid A."/>
        </authorList>
    </citation>
    <scope>NUCLEOTIDE SEQUENCE [LARGE SCALE GENOMIC DNA]</scope>
    <source>
        <strain evidence="5 6">CBS 146.42</strain>
    </source>
</reference>
<feature type="domain" description="Nephrocystin 3-like N-terminal" evidence="4">
    <location>
        <begin position="188"/>
        <end position="345"/>
    </location>
</feature>
<organism evidence="5 6">
    <name type="scientific">Leucocoprinus leucothites</name>
    <dbReference type="NCBI Taxonomy" id="201217"/>
    <lineage>
        <taxon>Eukaryota</taxon>
        <taxon>Fungi</taxon>
        <taxon>Dikarya</taxon>
        <taxon>Basidiomycota</taxon>
        <taxon>Agaricomycotina</taxon>
        <taxon>Agaricomycetes</taxon>
        <taxon>Agaricomycetidae</taxon>
        <taxon>Agaricales</taxon>
        <taxon>Agaricineae</taxon>
        <taxon>Agaricaceae</taxon>
        <taxon>Leucocoprinus</taxon>
    </lineage>
</organism>
<evidence type="ECO:0000313" key="5">
    <source>
        <dbReference type="EMBL" id="KAF5349536.1"/>
    </source>
</evidence>
<dbReference type="InterPro" id="IPR056884">
    <property type="entry name" value="NPHP3-like_N"/>
</dbReference>
<feature type="compositionally biased region" description="Polar residues" evidence="3">
    <location>
        <begin position="86"/>
        <end position="104"/>
    </location>
</feature>
<keyword evidence="2" id="KW-0175">Coiled coil</keyword>
<sequence length="768" mass="87137">MPLPAISNRTKALFLSSKNYQNRSPSVDASFLNNVQRQSRHVRQPDAATNESQPSFRSWSRTAATPPAAINISPRSQQPVVADSMIGTSPRPSLRSDPTYSYRTHNVESHDDTFTDSVYESTKQQAKANNISQTEGDSIAEEKHKAEKAFKELASRGRMSIPLSSKEFTYTPRCDKDTLRALCVRILEWGRSEGEVQCLHWLSGLAGVGKMAVVWTVAKELKREGLLGARFSFSRYNNQTDPDLVIPTLAYRLALISPEFKKIVAQSLVKDPLIFYRSRRFQFRELIINPFLSLTSQPKTPLLIILDGLDECNDRQAQREFVEMINHHIQTEGSRLRLRWLISSRPEPHLRDTFSTPECKVNCLHEELEAESEALKDARRRLEKGLKDIRRRYPDRLTQDWPDKSAIRFIASRLSGHADGVPVILQYIGDQHHDDPSGQLDFCLRLFEGTGSGFHSLHALDLLYTQILSNVPESLLPTTQRILGLLVFYDHETLPALVHANFLEIDQPTFYQALERLRLVLVVPAVSEAAEKPIRTYRTSFTSYLKDQARSGRFALDEGASHLDVAMQGLRWLCHSRKGHSASGDIFGSASCDIALLPLRSSTGSLPPPMLAWIPPNTITKSVLDILRRFSFTHCWKACTLVPEGYQGVLMGGLDDFDFNLDYRKWWPHETHDFAHFIRWLISVGAVYTELIVLDYWNTKRGVPKRRRRLSIWHQDADPEAFVEPFLEGETWAPDTAVHLQLGRFKSLSLSLHVGTSVSPSFLPAILC</sequence>
<dbReference type="SUPFAM" id="SSF52540">
    <property type="entry name" value="P-loop containing nucleoside triphosphate hydrolases"/>
    <property type="match status" value="1"/>
</dbReference>
<dbReference type="Gene3D" id="3.40.50.300">
    <property type="entry name" value="P-loop containing nucleotide triphosphate hydrolases"/>
    <property type="match status" value="1"/>
</dbReference>
<evidence type="ECO:0000256" key="2">
    <source>
        <dbReference type="SAM" id="Coils"/>
    </source>
</evidence>
<evidence type="ECO:0000256" key="3">
    <source>
        <dbReference type="SAM" id="MobiDB-lite"/>
    </source>
</evidence>
<gene>
    <name evidence="5" type="ORF">D9756_008785</name>
</gene>
<evidence type="ECO:0000259" key="4">
    <source>
        <dbReference type="Pfam" id="PF24883"/>
    </source>
</evidence>
<name>A0A8H5CWX9_9AGAR</name>
<feature type="compositionally biased region" description="Polar residues" evidence="3">
    <location>
        <begin position="115"/>
        <end position="136"/>
    </location>
</feature>
<dbReference type="Proteomes" id="UP000559027">
    <property type="component" value="Unassembled WGS sequence"/>
</dbReference>
<proteinExistence type="predicted"/>
<accession>A0A8H5CWX9</accession>
<keyword evidence="1" id="KW-0677">Repeat</keyword>
<protein>
    <recommendedName>
        <fullName evidence="4">Nephrocystin 3-like N-terminal domain-containing protein</fullName>
    </recommendedName>
</protein>
<dbReference type="AlphaFoldDB" id="A0A8H5CWX9"/>
<keyword evidence="6" id="KW-1185">Reference proteome</keyword>
<dbReference type="OrthoDB" id="3038309at2759"/>